<sequence>MPLRRSTRQAPPPKLELRGRLERQSLRALGATGGPNRRVRLRRPIRLDGQTLDAPTQAMLALRDRLGYPAWHEQPVPQARATMRHEALVAAGRPIAVAAADDLEVDGATGPLPARLYRPGGARNPALTWQPAADRLPLLLFFHGGGFVLGDRDSHDAVCRLLCSAAGILVLSVEYRLAPEHPWPAAPEDGLAAWWWTVDHAEELGADPERLAVGGDSAGGNLSAVVAQDAARGRGRDEDVAPAAQLLLYPAVDFTRRYRSRDLFSRGFYLEDASMDWCEHLYLGVEGEPGAVDREDPRVSPLLGDLAGLPPALVVTAGFDPLRDQGEAYAEALVEAGTPAVCRRMPDLIHGFANTPGVGRRSREAMLEVASLLRGMLEIEPAVRARAATAAPESSASTA</sequence>
<dbReference type="PANTHER" id="PTHR48081">
    <property type="entry name" value="AB HYDROLASE SUPERFAMILY PROTEIN C4A8.06C"/>
    <property type="match status" value="1"/>
</dbReference>
<reference evidence="4" key="1">
    <citation type="submission" date="2020-05" db="EMBL/GenBank/DDBJ databases">
        <authorList>
            <person name="Chiriac C."/>
            <person name="Salcher M."/>
            <person name="Ghai R."/>
            <person name="Kavagutti S V."/>
        </authorList>
    </citation>
    <scope>NUCLEOTIDE SEQUENCE</scope>
</reference>
<dbReference type="Pfam" id="PF07859">
    <property type="entry name" value="Abhydrolase_3"/>
    <property type="match status" value="1"/>
</dbReference>
<dbReference type="Gene3D" id="3.40.50.1820">
    <property type="entry name" value="alpha/beta hydrolase"/>
    <property type="match status" value="1"/>
</dbReference>
<name>A0A6J7GRA6_9ZZZZ</name>
<dbReference type="InterPro" id="IPR013094">
    <property type="entry name" value="AB_hydrolase_3"/>
</dbReference>
<comment type="similarity">
    <text evidence="1">Belongs to the 'GDXG' lipolytic enzyme family.</text>
</comment>
<proteinExistence type="inferred from homology"/>
<evidence type="ECO:0000256" key="1">
    <source>
        <dbReference type="ARBA" id="ARBA00010515"/>
    </source>
</evidence>
<dbReference type="PROSITE" id="PS01173">
    <property type="entry name" value="LIPASE_GDXG_HIS"/>
    <property type="match status" value="1"/>
</dbReference>
<dbReference type="AlphaFoldDB" id="A0A6J7GRA6"/>
<keyword evidence="2" id="KW-0378">Hydrolase</keyword>
<dbReference type="InterPro" id="IPR050300">
    <property type="entry name" value="GDXG_lipolytic_enzyme"/>
</dbReference>
<accession>A0A6J7GRA6</accession>
<dbReference type="GO" id="GO:0016787">
    <property type="term" value="F:hydrolase activity"/>
    <property type="evidence" value="ECO:0007669"/>
    <property type="project" value="UniProtKB-KW"/>
</dbReference>
<protein>
    <submittedName>
        <fullName evidence="4">Unannotated protein</fullName>
    </submittedName>
</protein>
<organism evidence="4">
    <name type="scientific">freshwater metagenome</name>
    <dbReference type="NCBI Taxonomy" id="449393"/>
    <lineage>
        <taxon>unclassified sequences</taxon>
        <taxon>metagenomes</taxon>
        <taxon>ecological metagenomes</taxon>
    </lineage>
</organism>
<dbReference type="PANTHER" id="PTHR48081:SF8">
    <property type="entry name" value="ALPHA_BETA HYDROLASE FOLD-3 DOMAIN-CONTAINING PROTEIN-RELATED"/>
    <property type="match status" value="1"/>
</dbReference>
<feature type="domain" description="Alpha/beta hydrolase fold-3" evidence="3">
    <location>
        <begin position="139"/>
        <end position="353"/>
    </location>
</feature>
<dbReference type="InterPro" id="IPR029058">
    <property type="entry name" value="AB_hydrolase_fold"/>
</dbReference>
<dbReference type="SUPFAM" id="SSF53474">
    <property type="entry name" value="alpha/beta-Hydrolases"/>
    <property type="match status" value="1"/>
</dbReference>
<gene>
    <name evidence="4" type="ORF">UFOPK3564_01147</name>
</gene>
<evidence type="ECO:0000259" key="3">
    <source>
        <dbReference type="Pfam" id="PF07859"/>
    </source>
</evidence>
<evidence type="ECO:0000256" key="2">
    <source>
        <dbReference type="ARBA" id="ARBA00022801"/>
    </source>
</evidence>
<evidence type="ECO:0000313" key="4">
    <source>
        <dbReference type="EMBL" id="CAB4909724.1"/>
    </source>
</evidence>
<dbReference type="EMBL" id="CAFBMK010000050">
    <property type="protein sequence ID" value="CAB4909724.1"/>
    <property type="molecule type" value="Genomic_DNA"/>
</dbReference>
<dbReference type="InterPro" id="IPR002168">
    <property type="entry name" value="Lipase_GDXG_HIS_AS"/>
</dbReference>